<gene>
    <name evidence="2" type="ORF">MMDA13_gp59</name>
</gene>
<proteinExistence type="predicted"/>
<accession>A0A7G3PLV6</accession>
<evidence type="ECO:0000313" key="3">
    <source>
        <dbReference type="Proteomes" id="UP000515820"/>
    </source>
</evidence>
<organism evidence="2 3">
    <name type="scientific">Sphingomonas phage vB_StuS_MMDA13</name>
    <dbReference type="NCBI Taxonomy" id="2686378"/>
    <lineage>
        <taxon>Viruses</taxon>
        <taxon>Duplodnaviria</taxon>
        <taxon>Heunggongvirae</taxon>
        <taxon>Uroviricota</taxon>
        <taxon>Caudoviricetes</taxon>
        <taxon>Queuovirinae</taxon>
        <taxon>Torvergatavirus</taxon>
        <taxon>Torvergatavirus MMDA13</taxon>
    </lineage>
</organism>
<sequence>MTKNEIKAALDLAGVAYAKKANLETLMNLYAEHVASVATVTDHGTGFLDATDPTMPMGENGNELVDVLPTEEAATPAPEAPEAATPAGTGLKIEKDRPEQNGVKRPSIGGKCRAIWDALDAYRAETGELPTSKTVKELAADEGWNPNNASIEYYQWRKFNGIAKAK</sequence>
<reference evidence="2 3" key="1">
    <citation type="journal article" date="2020" name="Viruses">
        <title>Characterization of vB_StuS_MMDA13, a Newly Discovered Bacteriophage Infecting the Agar-Degrading Species Sphingomonas turrisvirgatae.</title>
        <authorList>
            <person name="Marmo P."/>
            <person name="Thaller M.C."/>
            <person name="Di Lallo G."/>
            <person name="Henrici De Angelis L."/>
            <person name="Poerio N."/>
            <person name="De Santis F."/>
            <person name="Fraziano M."/>
            <person name="Migliore L."/>
            <person name="D'Andrea M.M."/>
        </authorList>
    </citation>
    <scope>NUCLEOTIDE SEQUENCE [LARGE SCALE GENOMIC DNA]</scope>
</reference>
<dbReference type="EMBL" id="MN820898">
    <property type="protein sequence ID" value="QHB80492.1"/>
    <property type="molecule type" value="Genomic_DNA"/>
</dbReference>
<evidence type="ECO:0000256" key="1">
    <source>
        <dbReference type="SAM" id="MobiDB-lite"/>
    </source>
</evidence>
<feature type="compositionally biased region" description="Low complexity" evidence="1">
    <location>
        <begin position="71"/>
        <end position="87"/>
    </location>
</feature>
<protein>
    <submittedName>
        <fullName evidence="2">Uncharacterized protein</fullName>
    </submittedName>
</protein>
<name>A0A7G3PLV6_9CAUD</name>
<keyword evidence="3" id="KW-1185">Reference proteome</keyword>
<evidence type="ECO:0000313" key="2">
    <source>
        <dbReference type="EMBL" id="QHB80492.1"/>
    </source>
</evidence>
<dbReference type="Proteomes" id="UP000515820">
    <property type="component" value="Segment"/>
</dbReference>
<feature type="region of interest" description="Disordered" evidence="1">
    <location>
        <begin position="71"/>
        <end position="106"/>
    </location>
</feature>